<dbReference type="Proteomes" id="UP000600918">
    <property type="component" value="Unassembled WGS sequence"/>
</dbReference>
<reference evidence="1" key="1">
    <citation type="journal article" date="2020" name="G3 (Bethesda)">
        <title>High-Quality Assemblies for Three Invasive Social Wasps from the &lt;i&gt;Vespula&lt;/i&gt; Genus.</title>
        <authorList>
            <person name="Harrop T.W.R."/>
            <person name="Guhlin J."/>
            <person name="McLaughlin G.M."/>
            <person name="Permina E."/>
            <person name="Stockwell P."/>
            <person name="Gilligan J."/>
            <person name="Le Lec M.F."/>
            <person name="Gruber M.A.M."/>
            <person name="Quinn O."/>
            <person name="Lovegrove M."/>
            <person name="Duncan E.J."/>
            <person name="Remnant E.J."/>
            <person name="Van Eeckhoven J."/>
            <person name="Graham B."/>
            <person name="Knapp R.A."/>
            <person name="Langford K.W."/>
            <person name="Kronenberg Z."/>
            <person name="Press M.O."/>
            <person name="Eacker S.M."/>
            <person name="Wilson-Rankin E.E."/>
            <person name="Purcell J."/>
            <person name="Lester P.J."/>
            <person name="Dearden P.K."/>
        </authorList>
    </citation>
    <scope>NUCLEOTIDE SEQUENCE</scope>
    <source>
        <strain evidence="1">Volc-1</strain>
    </source>
</reference>
<sequence>MVVEGTQEDMRSRIQDLLGDDPSQGRYSDDIYPSEKMGGHLRRARLKIFFSEYSKARERRISLGELAREKKISMVELEEKERCPLNLDGYFIFAKFIASPLLASFSFSIFRKGIAGERGVERITMDHSWFAVYLTLGCLVVGVLPQYREKNTIEVAFECGSVRCARQKGNNEVDRAKCFSTARRAMPRKPGYAVVAPKGYNR</sequence>
<dbReference type="AlphaFoldDB" id="A0A834P318"/>
<gene>
    <name evidence="1" type="ORF">H0235_006588</name>
</gene>
<protein>
    <submittedName>
        <fullName evidence="1">Uncharacterized protein</fullName>
    </submittedName>
</protein>
<keyword evidence="2" id="KW-1185">Reference proteome</keyword>
<name>A0A834P318_VESPE</name>
<dbReference type="EMBL" id="JACSDY010000005">
    <property type="protein sequence ID" value="KAF7426894.1"/>
    <property type="molecule type" value="Genomic_DNA"/>
</dbReference>
<organism evidence="1 2">
    <name type="scientific">Vespula pensylvanica</name>
    <name type="common">Western yellow jacket</name>
    <name type="synonym">Wasp</name>
    <dbReference type="NCBI Taxonomy" id="30213"/>
    <lineage>
        <taxon>Eukaryota</taxon>
        <taxon>Metazoa</taxon>
        <taxon>Ecdysozoa</taxon>
        <taxon>Arthropoda</taxon>
        <taxon>Hexapoda</taxon>
        <taxon>Insecta</taxon>
        <taxon>Pterygota</taxon>
        <taxon>Neoptera</taxon>
        <taxon>Endopterygota</taxon>
        <taxon>Hymenoptera</taxon>
        <taxon>Apocrita</taxon>
        <taxon>Aculeata</taxon>
        <taxon>Vespoidea</taxon>
        <taxon>Vespidae</taxon>
        <taxon>Vespinae</taxon>
        <taxon>Vespula</taxon>
    </lineage>
</organism>
<accession>A0A834P318</accession>
<comment type="caution">
    <text evidence="1">The sequence shown here is derived from an EMBL/GenBank/DDBJ whole genome shotgun (WGS) entry which is preliminary data.</text>
</comment>
<evidence type="ECO:0000313" key="1">
    <source>
        <dbReference type="EMBL" id="KAF7426894.1"/>
    </source>
</evidence>
<proteinExistence type="predicted"/>
<evidence type="ECO:0000313" key="2">
    <source>
        <dbReference type="Proteomes" id="UP000600918"/>
    </source>
</evidence>